<feature type="region of interest" description="Disordered" evidence="1">
    <location>
        <begin position="1"/>
        <end position="41"/>
    </location>
</feature>
<evidence type="ECO:0000313" key="3">
    <source>
        <dbReference type="Proteomes" id="UP000826656"/>
    </source>
</evidence>
<gene>
    <name evidence="2" type="ORF">KY290_017286</name>
</gene>
<feature type="compositionally biased region" description="Pro residues" evidence="1">
    <location>
        <begin position="9"/>
        <end position="25"/>
    </location>
</feature>
<organism evidence="2 3">
    <name type="scientific">Solanum tuberosum</name>
    <name type="common">Potato</name>
    <dbReference type="NCBI Taxonomy" id="4113"/>
    <lineage>
        <taxon>Eukaryota</taxon>
        <taxon>Viridiplantae</taxon>
        <taxon>Streptophyta</taxon>
        <taxon>Embryophyta</taxon>
        <taxon>Tracheophyta</taxon>
        <taxon>Spermatophyta</taxon>
        <taxon>Magnoliopsida</taxon>
        <taxon>eudicotyledons</taxon>
        <taxon>Gunneridae</taxon>
        <taxon>Pentapetalae</taxon>
        <taxon>asterids</taxon>
        <taxon>lamiids</taxon>
        <taxon>Solanales</taxon>
        <taxon>Solanaceae</taxon>
        <taxon>Solanoideae</taxon>
        <taxon>Solaneae</taxon>
        <taxon>Solanum</taxon>
    </lineage>
</organism>
<proteinExistence type="predicted"/>
<dbReference type="Proteomes" id="UP000826656">
    <property type="component" value="Unassembled WGS sequence"/>
</dbReference>
<comment type="caution">
    <text evidence="2">The sequence shown here is derived from an EMBL/GenBank/DDBJ whole genome shotgun (WGS) entry which is preliminary data.</text>
</comment>
<name>A0ABQ7VCZ6_SOLTU</name>
<protein>
    <submittedName>
        <fullName evidence="2">Uncharacterized protein</fullName>
    </submittedName>
</protein>
<evidence type="ECO:0000256" key="1">
    <source>
        <dbReference type="SAM" id="MobiDB-lite"/>
    </source>
</evidence>
<reference evidence="2 3" key="1">
    <citation type="journal article" date="2021" name="bioRxiv">
        <title>Chromosome-scale and haplotype-resolved genome assembly of a tetraploid potato cultivar.</title>
        <authorList>
            <person name="Sun H."/>
            <person name="Jiao W.-B."/>
            <person name="Krause K."/>
            <person name="Campoy J.A."/>
            <person name="Goel M."/>
            <person name="Folz-Donahue K."/>
            <person name="Kukat C."/>
            <person name="Huettel B."/>
            <person name="Schneeberger K."/>
        </authorList>
    </citation>
    <scope>NUCLEOTIDE SEQUENCE [LARGE SCALE GENOMIC DNA]</scope>
    <source>
        <strain evidence="2">SolTubOtavaFocal</strain>
        <tissue evidence="2">Leaves</tissue>
    </source>
</reference>
<keyword evidence="3" id="KW-1185">Reference proteome</keyword>
<dbReference type="EMBL" id="JAIVGD010000013">
    <property type="protein sequence ID" value="KAH0761213.1"/>
    <property type="molecule type" value="Genomic_DNA"/>
</dbReference>
<accession>A0ABQ7VCZ6</accession>
<sequence>MTNSHAKNVPPPPPPPPQSPPPSSPAPSAHRVREKATPTADTEILGVYGSIPRIHSINAPPRKRGCMLNIGEGTSVVRSKRPNVDTFSC</sequence>
<evidence type="ECO:0000313" key="2">
    <source>
        <dbReference type="EMBL" id="KAH0761213.1"/>
    </source>
</evidence>